<reference evidence="2 3" key="1">
    <citation type="submission" date="2015-05" db="EMBL/GenBank/DDBJ databases">
        <title>Plasmid of Sphingomonas sanxanigenens NX02.</title>
        <authorList>
            <person name="Huang H."/>
            <person name="Ma T."/>
        </authorList>
    </citation>
    <scope>NUCLEOTIDE SEQUENCE [LARGE SCALE GENOMIC DNA]</scope>
    <source>
        <strain evidence="2 3">NX02</strain>
        <plasmid evidence="3">Plasmid pNXO2</plasmid>
    </source>
</reference>
<geneLocation type="plasmid" evidence="2 3">
    <name>pNXO2</name>
</geneLocation>
<proteinExistence type="predicted"/>
<dbReference type="EMBL" id="CP011450">
    <property type="protein sequence ID" value="AKH18848.1"/>
    <property type="molecule type" value="Genomic_DNA"/>
</dbReference>
<evidence type="ECO:0000313" key="2">
    <source>
        <dbReference type="EMBL" id="AKH18848.1"/>
    </source>
</evidence>
<dbReference type="AlphaFoldDB" id="A0A0F7JW18"/>
<sequence>MRRCHQLPPVTWAGRASAPIVPSALTALMSVSRFTSMFVGTNYTSYGSRSLSTKPRRSAFIRISRTQKSLSCSGPTGRRSCPSFRTSSA</sequence>
<keyword evidence="3" id="KW-1185">Reference proteome</keyword>
<name>A0A0F7JW18_9SPHN</name>
<gene>
    <name evidence="2" type="ORF">NX02_p1035</name>
</gene>
<accession>A0A0F7JW18</accession>
<keyword evidence="2" id="KW-0614">Plasmid</keyword>
<evidence type="ECO:0000313" key="3">
    <source>
        <dbReference type="Proteomes" id="UP000018851"/>
    </source>
</evidence>
<feature type="region of interest" description="Disordered" evidence="1">
    <location>
        <begin position="69"/>
        <end position="89"/>
    </location>
</feature>
<evidence type="ECO:0000256" key="1">
    <source>
        <dbReference type="SAM" id="MobiDB-lite"/>
    </source>
</evidence>
<organism evidence="2 3">
    <name type="scientific">Sphingomonas sanxanigenens DSM 19645 = NX02</name>
    <dbReference type="NCBI Taxonomy" id="1123269"/>
    <lineage>
        <taxon>Bacteria</taxon>
        <taxon>Pseudomonadati</taxon>
        <taxon>Pseudomonadota</taxon>
        <taxon>Alphaproteobacteria</taxon>
        <taxon>Sphingomonadales</taxon>
        <taxon>Sphingomonadaceae</taxon>
        <taxon>Sphingomonas</taxon>
    </lineage>
</organism>
<dbReference type="KEGG" id="ssan:NX02_p1035"/>
<dbReference type="Proteomes" id="UP000018851">
    <property type="component" value="Plasmid pNXO2"/>
</dbReference>
<protein>
    <submittedName>
        <fullName evidence="2">Uncharacterized protein</fullName>
    </submittedName>
</protein>